<protein>
    <submittedName>
        <fullName evidence="2">Uncharacterized protein</fullName>
    </submittedName>
</protein>
<proteinExistence type="predicted"/>
<evidence type="ECO:0000313" key="2">
    <source>
        <dbReference type="EMBL" id="GAI77452.1"/>
    </source>
</evidence>
<organism evidence="2">
    <name type="scientific">marine sediment metagenome</name>
    <dbReference type="NCBI Taxonomy" id="412755"/>
    <lineage>
        <taxon>unclassified sequences</taxon>
        <taxon>metagenomes</taxon>
        <taxon>ecological metagenomes</taxon>
    </lineage>
</organism>
<feature type="non-terminal residue" evidence="2">
    <location>
        <position position="1"/>
    </location>
</feature>
<dbReference type="AlphaFoldDB" id="X1R9S0"/>
<evidence type="ECO:0000256" key="1">
    <source>
        <dbReference type="SAM" id="MobiDB-lite"/>
    </source>
</evidence>
<sequence length="46" mass="5059">SGEERKVIGQQLRRTPIEHGAGQDAKGGRIHLEAHVDFIIPINSNL</sequence>
<feature type="region of interest" description="Disordered" evidence="1">
    <location>
        <begin position="1"/>
        <end position="26"/>
    </location>
</feature>
<accession>X1R9S0</accession>
<gene>
    <name evidence="2" type="ORF">S12H4_25805</name>
</gene>
<name>X1R9S0_9ZZZZ</name>
<reference evidence="2" key="1">
    <citation type="journal article" date="2014" name="Front. Microbiol.">
        <title>High frequency of phylogenetically diverse reductive dehalogenase-homologous genes in deep subseafloor sedimentary metagenomes.</title>
        <authorList>
            <person name="Kawai M."/>
            <person name="Futagami T."/>
            <person name="Toyoda A."/>
            <person name="Takaki Y."/>
            <person name="Nishi S."/>
            <person name="Hori S."/>
            <person name="Arai W."/>
            <person name="Tsubouchi T."/>
            <person name="Morono Y."/>
            <person name="Uchiyama I."/>
            <person name="Ito T."/>
            <person name="Fujiyama A."/>
            <person name="Inagaki F."/>
            <person name="Takami H."/>
        </authorList>
    </citation>
    <scope>NUCLEOTIDE SEQUENCE</scope>
    <source>
        <strain evidence="2">Expedition CK06-06</strain>
    </source>
</reference>
<dbReference type="EMBL" id="BARW01014581">
    <property type="protein sequence ID" value="GAI77452.1"/>
    <property type="molecule type" value="Genomic_DNA"/>
</dbReference>
<comment type="caution">
    <text evidence="2">The sequence shown here is derived from an EMBL/GenBank/DDBJ whole genome shotgun (WGS) entry which is preliminary data.</text>
</comment>